<comment type="caution">
    <text evidence="2">The sequence shown here is derived from an EMBL/GenBank/DDBJ whole genome shotgun (WGS) entry which is preliminary data.</text>
</comment>
<feature type="compositionally biased region" description="Basic residues" evidence="1">
    <location>
        <begin position="133"/>
        <end position="145"/>
    </location>
</feature>
<feature type="region of interest" description="Disordered" evidence="1">
    <location>
        <begin position="89"/>
        <end position="153"/>
    </location>
</feature>
<evidence type="ECO:0000313" key="3">
    <source>
        <dbReference type="Proteomes" id="UP001165121"/>
    </source>
</evidence>
<gene>
    <name evidence="2" type="ORF">Pfra01_001707500</name>
</gene>
<accession>A0A9W7CXM6</accession>
<name>A0A9W7CXM6_9STRA</name>
<organism evidence="2 3">
    <name type="scientific">Phytophthora fragariaefolia</name>
    <dbReference type="NCBI Taxonomy" id="1490495"/>
    <lineage>
        <taxon>Eukaryota</taxon>
        <taxon>Sar</taxon>
        <taxon>Stramenopiles</taxon>
        <taxon>Oomycota</taxon>
        <taxon>Peronosporomycetes</taxon>
        <taxon>Peronosporales</taxon>
        <taxon>Peronosporaceae</taxon>
        <taxon>Phytophthora</taxon>
    </lineage>
</organism>
<evidence type="ECO:0000256" key="1">
    <source>
        <dbReference type="SAM" id="MobiDB-lite"/>
    </source>
</evidence>
<sequence>MYEYYVYKRLCDLSGAGGNNQIKAPTLTDENWVSLTASQPRNAPLYKRFREEGFDHSELCALIAGDSRANAEDATSVTDFLAKEAQALLNGPVEDSESDEHHDSAQDVEAVETTGDSEKEPSFASPAAVQRTARVKRYRDGRKKNASGASRAREGMEAFFATAERYFQLKADLLAKRLDAQAASQAD</sequence>
<dbReference type="AlphaFoldDB" id="A0A9W7CXM6"/>
<protein>
    <submittedName>
        <fullName evidence="2">Unnamed protein product</fullName>
    </submittedName>
</protein>
<dbReference type="EMBL" id="BSXT01001969">
    <property type="protein sequence ID" value="GMF46432.1"/>
    <property type="molecule type" value="Genomic_DNA"/>
</dbReference>
<dbReference type="Proteomes" id="UP001165121">
    <property type="component" value="Unassembled WGS sequence"/>
</dbReference>
<keyword evidence="3" id="KW-1185">Reference proteome</keyword>
<reference evidence="2" key="1">
    <citation type="submission" date="2023-04" db="EMBL/GenBank/DDBJ databases">
        <title>Phytophthora fragariaefolia NBRC 109709.</title>
        <authorList>
            <person name="Ichikawa N."/>
            <person name="Sato H."/>
            <person name="Tonouchi N."/>
        </authorList>
    </citation>
    <scope>NUCLEOTIDE SEQUENCE</scope>
    <source>
        <strain evidence="2">NBRC 109709</strain>
    </source>
</reference>
<evidence type="ECO:0000313" key="2">
    <source>
        <dbReference type="EMBL" id="GMF46432.1"/>
    </source>
</evidence>
<dbReference type="OrthoDB" id="118831at2759"/>
<proteinExistence type="predicted"/>